<evidence type="ECO:0000313" key="2">
    <source>
        <dbReference type="EMBL" id="CAA9425310.1"/>
    </source>
</evidence>
<sequence length="61" mass="6486">MDPVVVVWITRCGPAPVTRTVLIVVSSWCSGRGRRAPLRPDTTSQPGTAAGAQAQPGLRWT</sequence>
<evidence type="ECO:0000256" key="1">
    <source>
        <dbReference type="SAM" id="MobiDB-lite"/>
    </source>
</evidence>
<proteinExistence type="predicted"/>
<dbReference type="EMBL" id="CADCUY010000466">
    <property type="protein sequence ID" value="CAA9425310.1"/>
    <property type="molecule type" value="Genomic_DNA"/>
</dbReference>
<organism evidence="2">
    <name type="scientific">uncultured Quadrisphaera sp</name>
    <dbReference type="NCBI Taxonomy" id="904978"/>
    <lineage>
        <taxon>Bacteria</taxon>
        <taxon>Bacillati</taxon>
        <taxon>Actinomycetota</taxon>
        <taxon>Actinomycetes</taxon>
        <taxon>Kineosporiales</taxon>
        <taxon>Kineosporiaceae</taxon>
        <taxon>Quadrisphaera</taxon>
        <taxon>environmental samples</taxon>
    </lineage>
</organism>
<gene>
    <name evidence="2" type="ORF">AVDCRST_MAG35-2269</name>
</gene>
<protein>
    <submittedName>
        <fullName evidence="2">Uncharacterized protein</fullName>
    </submittedName>
</protein>
<accession>A0A6J4PV13</accession>
<reference evidence="2" key="1">
    <citation type="submission" date="2020-02" db="EMBL/GenBank/DDBJ databases">
        <authorList>
            <person name="Meier V. D."/>
        </authorList>
    </citation>
    <scope>NUCLEOTIDE SEQUENCE</scope>
    <source>
        <strain evidence="2">AVDCRST_MAG35</strain>
    </source>
</reference>
<feature type="compositionally biased region" description="Low complexity" evidence="1">
    <location>
        <begin position="42"/>
        <end position="61"/>
    </location>
</feature>
<dbReference type="AlphaFoldDB" id="A0A6J4PV13"/>
<name>A0A6J4PV13_9ACTN</name>
<feature type="region of interest" description="Disordered" evidence="1">
    <location>
        <begin position="32"/>
        <end position="61"/>
    </location>
</feature>